<reference evidence="2 3" key="1">
    <citation type="submission" date="2019-10" db="EMBL/GenBank/DDBJ databases">
        <title>Nocardia macrotermitis sp. nov. and Nocardia aurantia sp. nov., isolated from the gut of fungus growing-termite Macrotermes natalensis.</title>
        <authorList>
            <person name="Benndorf R."/>
            <person name="Schwitalla J."/>
            <person name="Martin K."/>
            <person name="De Beer W."/>
            <person name="Kaster A.-K."/>
            <person name="Vollmers J."/>
            <person name="Poulsen M."/>
            <person name="Beemelmanns C."/>
        </authorList>
    </citation>
    <scope>NUCLEOTIDE SEQUENCE [LARGE SCALE GENOMIC DNA]</scope>
    <source>
        <strain evidence="2 3">RB56</strain>
    </source>
</reference>
<organism evidence="2 3">
    <name type="scientific">Nocardia aurantia</name>
    <dbReference type="NCBI Taxonomy" id="2585199"/>
    <lineage>
        <taxon>Bacteria</taxon>
        <taxon>Bacillati</taxon>
        <taxon>Actinomycetota</taxon>
        <taxon>Actinomycetes</taxon>
        <taxon>Mycobacteriales</taxon>
        <taxon>Nocardiaceae</taxon>
        <taxon>Nocardia</taxon>
    </lineage>
</organism>
<evidence type="ECO:0000259" key="1">
    <source>
        <dbReference type="PROSITE" id="PS50164"/>
    </source>
</evidence>
<dbReference type="InterPro" id="IPR000305">
    <property type="entry name" value="GIY-YIG_endonuc"/>
</dbReference>
<dbReference type="EMBL" id="WEGI01000007">
    <property type="protein sequence ID" value="MQY27997.1"/>
    <property type="molecule type" value="Genomic_DNA"/>
</dbReference>
<keyword evidence="3" id="KW-1185">Reference proteome</keyword>
<accession>A0A7K0DR38</accession>
<dbReference type="CDD" id="cd10447">
    <property type="entry name" value="GIY-YIG_unchar_2"/>
    <property type="match status" value="1"/>
</dbReference>
<dbReference type="AlphaFoldDB" id="A0A7K0DR38"/>
<dbReference type="PROSITE" id="PS50164">
    <property type="entry name" value="GIY_YIG"/>
    <property type="match status" value="1"/>
</dbReference>
<evidence type="ECO:0000313" key="2">
    <source>
        <dbReference type="EMBL" id="MQY27997.1"/>
    </source>
</evidence>
<proteinExistence type="predicted"/>
<protein>
    <recommendedName>
        <fullName evidence="1">GIY-YIG domain-containing protein</fullName>
    </recommendedName>
</protein>
<evidence type="ECO:0000313" key="3">
    <source>
        <dbReference type="Proteomes" id="UP000431401"/>
    </source>
</evidence>
<feature type="domain" description="GIY-YIG" evidence="1">
    <location>
        <begin position="49"/>
        <end position="135"/>
    </location>
</feature>
<name>A0A7K0DR38_9NOCA</name>
<dbReference type="InterPro" id="IPR025579">
    <property type="entry name" value="DUF4357"/>
</dbReference>
<comment type="caution">
    <text evidence="2">The sequence shown here is derived from an EMBL/GenBank/DDBJ whole genome shotgun (WGS) entry which is preliminary data.</text>
</comment>
<dbReference type="OrthoDB" id="2656488at2"/>
<sequence length="298" mass="32400">MSSGKLVRLFLVDGTPGGLLTAEVGNWTGHVVAAPRSDLPALLGRDEVKRTGIYILLGEDPETGGALAYIGEGDEVRNRLQQHAKPETVGGKDFWDRAVVVTSTDTHLTKSHARYLESRFIRLALAAGRTSLTNGTTPPLPRLSEADTAVIEAFILEVLILLPVLGINIFRSVSSRVSGSVPVGPEFLLRMPKYDVVARAREVDGEFTVLEGSSARQSWTGADNGYGRLRRRLEEEGVLRQRGDGTTVFTRDYPFPSPSAAAAVVAGRNMNGRTEWRFGLITLGEWQNREVATEVGES</sequence>
<gene>
    <name evidence="2" type="ORF">NRB56_35800</name>
</gene>
<dbReference type="Proteomes" id="UP000431401">
    <property type="component" value="Unassembled WGS sequence"/>
</dbReference>
<dbReference type="Pfam" id="PF14267">
    <property type="entry name" value="DUF4357"/>
    <property type="match status" value="1"/>
</dbReference>
<dbReference type="RefSeq" id="WP_153343554.1">
    <property type="nucleotide sequence ID" value="NZ_WEGI01000007.1"/>
</dbReference>